<comment type="similarity">
    <text evidence="7">Belongs to the Bcl-2 family.</text>
</comment>
<evidence type="ECO:0000259" key="22">
    <source>
        <dbReference type="PROSITE" id="PS50063"/>
    </source>
</evidence>
<evidence type="ECO:0000256" key="17">
    <source>
        <dbReference type="ARBA" id="ARBA00023242"/>
    </source>
</evidence>
<dbReference type="CDD" id="cd06845">
    <property type="entry name" value="Bcl-2_like"/>
    <property type="match status" value="1"/>
</dbReference>
<dbReference type="Proteomes" id="UP000314981">
    <property type="component" value="Chromosome 2"/>
</dbReference>
<feature type="compositionally biased region" description="Basic and acidic residues" evidence="21">
    <location>
        <begin position="30"/>
        <end position="44"/>
    </location>
</feature>
<dbReference type="Gene3D" id="1.10.437.10">
    <property type="entry name" value="Blc2-like"/>
    <property type="match status" value="1"/>
</dbReference>
<dbReference type="GO" id="GO:0030672">
    <property type="term" value="C:synaptic vesicle membrane"/>
    <property type="evidence" value="ECO:0007669"/>
    <property type="project" value="UniProtKB-SubCell"/>
</dbReference>
<feature type="compositionally biased region" description="Polar residues" evidence="21">
    <location>
        <begin position="46"/>
        <end position="60"/>
    </location>
</feature>
<keyword evidence="13" id="KW-0770">Synapse</keyword>
<dbReference type="GO" id="GO:0001836">
    <property type="term" value="P:release of cytochrome c from mitochondria"/>
    <property type="evidence" value="ECO:0007669"/>
    <property type="project" value="TreeGrafter"/>
</dbReference>
<keyword evidence="12" id="KW-1133">Transmembrane helix</keyword>
<keyword evidence="15" id="KW-0472">Membrane</keyword>
<dbReference type="GO" id="GO:0051400">
    <property type="term" value="F:BH domain binding"/>
    <property type="evidence" value="ECO:0007669"/>
    <property type="project" value="TreeGrafter"/>
</dbReference>
<dbReference type="SMART" id="SM00337">
    <property type="entry name" value="BCL"/>
    <property type="match status" value="1"/>
</dbReference>
<dbReference type="GO" id="GO:0043066">
    <property type="term" value="P:negative regulation of apoptotic process"/>
    <property type="evidence" value="ECO:0007669"/>
    <property type="project" value="UniProtKB-ARBA"/>
</dbReference>
<keyword evidence="9" id="KW-0963">Cytoplasm</keyword>
<evidence type="ECO:0000256" key="13">
    <source>
        <dbReference type="ARBA" id="ARBA00023018"/>
    </source>
</evidence>
<evidence type="ECO:0000256" key="19">
    <source>
        <dbReference type="ARBA" id="ARBA00030811"/>
    </source>
</evidence>
<dbReference type="InterPro" id="IPR036834">
    <property type="entry name" value="Bcl-2-like_sf"/>
</dbReference>
<evidence type="ECO:0000256" key="3">
    <source>
        <dbReference type="ARBA" id="ARBA00004325"/>
    </source>
</evidence>
<dbReference type="SMART" id="SM00265">
    <property type="entry name" value="BH4"/>
    <property type="match status" value="1"/>
</dbReference>
<evidence type="ECO:0000256" key="11">
    <source>
        <dbReference type="ARBA" id="ARBA00022703"/>
    </source>
</evidence>
<dbReference type="FunFam" id="1.10.437.10:FF:000003">
    <property type="entry name" value="Bcl-2-like protein 1"/>
    <property type="match status" value="1"/>
</dbReference>
<dbReference type="GO" id="GO:0051707">
    <property type="term" value="P:response to other organism"/>
    <property type="evidence" value="ECO:0007669"/>
    <property type="project" value="UniProtKB-ARBA"/>
</dbReference>
<dbReference type="GO" id="GO:0005759">
    <property type="term" value="C:mitochondrial matrix"/>
    <property type="evidence" value="ECO:0007669"/>
    <property type="project" value="UniProtKB-SubCell"/>
</dbReference>
<dbReference type="PRINTS" id="PR01862">
    <property type="entry name" value="BCL2FAMILY"/>
</dbReference>
<sequence length="238" mass="27071">MSQSNRELVVDFLSYKLSQKGYSWSQFSGMKEHRTETPEGRESDMETPNSPTVNGATGHSRSLDARKMIPMTTVKQALREASNEFKLWYQQTFSDLTSQLRITPGTACQSFEQVINELFRDRVKWGHVVAFFSFSGTICMKSIDKEIHVLVSQVTTSMATYLNNHLKPWIQENGGWDTFVELYESNTTNESQKGQERFNSIYTTAAVAGLANLISNTKLYSKLDQRCPYYVGHSGSDR</sequence>
<keyword evidence="16" id="KW-0206">Cytoskeleton</keyword>
<dbReference type="Pfam" id="PF00452">
    <property type="entry name" value="Bcl-2"/>
    <property type="match status" value="1"/>
</dbReference>
<dbReference type="AlphaFoldDB" id="A0A4W2D608"/>
<evidence type="ECO:0000313" key="23">
    <source>
        <dbReference type="Ensembl" id="ENSBIXP00000021314.1"/>
    </source>
</evidence>
<evidence type="ECO:0000313" key="24">
    <source>
        <dbReference type="Proteomes" id="UP000314981"/>
    </source>
</evidence>
<keyword evidence="14" id="KW-0496">Mitochondrion</keyword>
<dbReference type="PRINTS" id="PR01864">
    <property type="entry name" value="APOPREGBCLX"/>
</dbReference>
<protein>
    <recommendedName>
        <fullName evidence="8">Bcl-2-like protein 1</fullName>
    </recommendedName>
    <alternativeName>
        <fullName evidence="19">Apoptosis regulator Bcl-X</fullName>
    </alternativeName>
</protein>
<evidence type="ECO:0000256" key="18">
    <source>
        <dbReference type="ARBA" id="ARBA00023329"/>
    </source>
</evidence>
<evidence type="ECO:0000256" key="1">
    <source>
        <dbReference type="ARBA" id="ARBA00004300"/>
    </source>
</evidence>
<dbReference type="GO" id="GO:0031965">
    <property type="term" value="C:nuclear membrane"/>
    <property type="evidence" value="ECO:0007669"/>
    <property type="project" value="UniProtKB-SubCell"/>
</dbReference>
<reference evidence="23" key="3">
    <citation type="submission" date="2025-09" db="UniProtKB">
        <authorList>
            <consortium name="Ensembl"/>
        </authorList>
    </citation>
    <scope>IDENTIFICATION</scope>
</reference>
<evidence type="ECO:0000256" key="15">
    <source>
        <dbReference type="ARBA" id="ARBA00023136"/>
    </source>
</evidence>
<dbReference type="STRING" id="30522.A0A4W2D608"/>
<organism evidence="23 24">
    <name type="scientific">Bos indicus x Bos taurus</name>
    <name type="common">Hybrid cattle</name>
    <dbReference type="NCBI Taxonomy" id="30522"/>
    <lineage>
        <taxon>Eukaryota</taxon>
        <taxon>Metazoa</taxon>
        <taxon>Chordata</taxon>
        <taxon>Craniata</taxon>
        <taxon>Vertebrata</taxon>
        <taxon>Euteleostomi</taxon>
        <taxon>Mammalia</taxon>
        <taxon>Eutheria</taxon>
        <taxon>Laurasiatheria</taxon>
        <taxon>Artiodactyla</taxon>
        <taxon>Ruminantia</taxon>
        <taxon>Pecora</taxon>
        <taxon>Bovidae</taxon>
        <taxon>Bovinae</taxon>
        <taxon>Bos</taxon>
    </lineage>
</organism>
<proteinExistence type="inferred from homology"/>
<feature type="region of interest" description="Disordered" evidence="21">
    <location>
        <begin position="28"/>
        <end position="61"/>
    </location>
</feature>
<dbReference type="PROSITE" id="PS01260">
    <property type="entry name" value="BH4_1"/>
    <property type="match status" value="1"/>
</dbReference>
<name>A0A4W2D608_BOBOX</name>
<keyword evidence="11 20" id="KW-0053">Apoptosis</keyword>
<dbReference type="InterPro" id="IPR046371">
    <property type="entry name" value="Bcl-2_BH1-3"/>
</dbReference>
<dbReference type="OMA" id="MTMYLDE"/>
<dbReference type="InterPro" id="IPR020726">
    <property type="entry name" value="Bcl2_BH2_motif_CS"/>
</dbReference>
<feature type="short sequence motif" description="BH4" evidence="20">
    <location>
        <begin position="5"/>
        <end position="24"/>
    </location>
</feature>
<evidence type="ECO:0000256" key="8">
    <source>
        <dbReference type="ARBA" id="ARBA00013629"/>
    </source>
</evidence>
<dbReference type="SUPFAM" id="SSF56854">
    <property type="entry name" value="Bcl-2 inhibitors of programmed cell death"/>
    <property type="match status" value="1"/>
</dbReference>
<comment type="subcellular location">
    <subcellularLocation>
        <location evidence="1">Cytoplasm</location>
        <location evidence="1">Cytoskeleton</location>
        <location evidence="1">Microtubule organizing center</location>
        <location evidence="1">Centrosome</location>
    </subcellularLocation>
    <subcellularLocation>
        <location evidence="5">Cytoplasm</location>
        <location evidence="5">Cytosol</location>
    </subcellularLocation>
    <subcellularLocation>
        <location evidence="4">Cytoplasmic vesicle</location>
        <location evidence="4">Secretory vesicle</location>
        <location evidence="4">Synaptic vesicle membrane</location>
    </subcellularLocation>
    <subcellularLocation>
        <location evidence="2">Mitochondrion matrix</location>
    </subcellularLocation>
    <subcellularLocation>
        <location evidence="3">Mitochondrion membrane</location>
    </subcellularLocation>
    <subcellularLocation>
        <location evidence="6">Nucleus membrane</location>
        <topology evidence="6">Single-pass membrane protein</topology>
        <orientation evidence="6">Cytoplasmic side</orientation>
    </subcellularLocation>
</comment>
<evidence type="ECO:0000256" key="4">
    <source>
        <dbReference type="ARBA" id="ARBA00004432"/>
    </source>
</evidence>
<evidence type="ECO:0000256" key="5">
    <source>
        <dbReference type="ARBA" id="ARBA00004514"/>
    </source>
</evidence>
<dbReference type="PANTHER" id="PTHR11256:SF12">
    <property type="entry name" value="BCL-2-LIKE PROTEIN 1"/>
    <property type="match status" value="1"/>
</dbReference>
<evidence type="ECO:0000256" key="2">
    <source>
        <dbReference type="ARBA" id="ARBA00004305"/>
    </source>
</evidence>
<keyword evidence="10" id="KW-0812">Transmembrane</keyword>
<keyword evidence="17" id="KW-0539">Nucleus</keyword>
<dbReference type="InterPro" id="IPR013279">
    <property type="entry name" value="Apop_reg_BclX"/>
</dbReference>
<evidence type="ECO:0000256" key="20">
    <source>
        <dbReference type="PROSITE-ProRule" id="PRU00025"/>
    </source>
</evidence>
<dbReference type="PROSITE" id="PS01258">
    <property type="entry name" value="BH2"/>
    <property type="match status" value="1"/>
</dbReference>
<dbReference type="GO" id="GO:0005813">
    <property type="term" value="C:centrosome"/>
    <property type="evidence" value="ECO:0007669"/>
    <property type="project" value="UniProtKB-SubCell"/>
</dbReference>
<reference evidence="23 24" key="1">
    <citation type="submission" date="2018-11" db="EMBL/GenBank/DDBJ databases">
        <title>Haplotype-resolved cattle genomes.</title>
        <authorList>
            <person name="Low W.Y."/>
            <person name="Tearle R."/>
            <person name="Bickhart D.M."/>
            <person name="Rosen B.D."/>
            <person name="Koren S."/>
            <person name="Rhie A."/>
            <person name="Hiendleder S."/>
            <person name="Phillippy A.M."/>
            <person name="Smith T.P.L."/>
            <person name="Williams J.L."/>
        </authorList>
    </citation>
    <scope>NUCLEOTIDE SEQUENCE [LARGE SCALE GENOMIC DNA]</scope>
</reference>
<dbReference type="InterPro" id="IPR020731">
    <property type="entry name" value="Bcl2_BH4_motif_CS"/>
</dbReference>
<dbReference type="PROSITE" id="PS50062">
    <property type="entry name" value="BCL2_FAMILY"/>
    <property type="match status" value="1"/>
</dbReference>
<dbReference type="InterPro" id="IPR003093">
    <property type="entry name" value="Bcl2_BH4"/>
</dbReference>
<dbReference type="GO" id="GO:0008630">
    <property type="term" value="P:intrinsic apoptotic signaling pathway in response to DNA damage"/>
    <property type="evidence" value="ECO:0007669"/>
    <property type="project" value="TreeGrafter"/>
</dbReference>
<keyword evidence="24" id="KW-1185">Reference proteome</keyword>
<evidence type="ECO:0000256" key="7">
    <source>
        <dbReference type="ARBA" id="ARBA00009458"/>
    </source>
</evidence>
<keyword evidence="18" id="KW-0968">Cytoplasmic vesicle</keyword>
<evidence type="ECO:0000256" key="14">
    <source>
        <dbReference type="ARBA" id="ARBA00023128"/>
    </source>
</evidence>
<evidence type="ECO:0000256" key="6">
    <source>
        <dbReference type="ARBA" id="ARBA00004528"/>
    </source>
</evidence>
<dbReference type="InterPro" id="IPR026298">
    <property type="entry name" value="Bcl-2_fam"/>
</dbReference>
<dbReference type="PROSITE" id="PS50063">
    <property type="entry name" value="BH4_2"/>
    <property type="match status" value="1"/>
</dbReference>
<evidence type="ECO:0000256" key="21">
    <source>
        <dbReference type="SAM" id="MobiDB-lite"/>
    </source>
</evidence>
<reference evidence="23" key="2">
    <citation type="submission" date="2025-08" db="UniProtKB">
        <authorList>
            <consortium name="Ensembl"/>
        </authorList>
    </citation>
    <scope>IDENTIFICATION</scope>
</reference>
<accession>A0A4W2D608</accession>
<evidence type="ECO:0000256" key="10">
    <source>
        <dbReference type="ARBA" id="ARBA00022692"/>
    </source>
</evidence>
<dbReference type="Pfam" id="PF02180">
    <property type="entry name" value="BH4"/>
    <property type="match status" value="1"/>
</dbReference>
<dbReference type="PANTHER" id="PTHR11256">
    <property type="entry name" value="BCL-2 RELATED"/>
    <property type="match status" value="1"/>
</dbReference>
<dbReference type="GO" id="GO:0005829">
    <property type="term" value="C:cytosol"/>
    <property type="evidence" value="ECO:0007669"/>
    <property type="project" value="UniProtKB-SubCell"/>
</dbReference>
<dbReference type="InterPro" id="IPR002475">
    <property type="entry name" value="Bcl2-like"/>
</dbReference>
<evidence type="ECO:0000256" key="16">
    <source>
        <dbReference type="ARBA" id="ARBA00023212"/>
    </source>
</evidence>
<evidence type="ECO:0000256" key="12">
    <source>
        <dbReference type="ARBA" id="ARBA00022989"/>
    </source>
</evidence>
<dbReference type="GO" id="GO:0097192">
    <property type="term" value="P:extrinsic apoptotic signaling pathway in absence of ligand"/>
    <property type="evidence" value="ECO:0007669"/>
    <property type="project" value="TreeGrafter"/>
</dbReference>
<evidence type="ECO:0000256" key="9">
    <source>
        <dbReference type="ARBA" id="ARBA00022490"/>
    </source>
</evidence>
<dbReference type="Ensembl" id="ENSBIXT00000035929.1">
    <property type="protein sequence ID" value="ENSBIXP00000021314.1"/>
    <property type="gene ID" value="ENSBIXG00000024433.1"/>
</dbReference>
<feature type="domain" description="Apoptosis regulator Bcl-2 family BH4" evidence="22">
    <location>
        <begin position="5"/>
        <end position="24"/>
    </location>
</feature>
<dbReference type="GO" id="GO:0005741">
    <property type="term" value="C:mitochondrial outer membrane"/>
    <property type="evidence" value="ECO:0007669"/>
    <property type="project" value="TreeGrafter"/>
</dbReference>